<name>A0ABW0ZXH8_9ACTN</name>
<protein>
    <submittedName>
        <fullName evidence="1">Uncharacterized protein</fullName>
    </submittedName>
</protein>
<reference evidence="2" key="1">
    <citation type="journal article" date="2019" name="Int. J. Syst. Evol. Microbiol.">
        <title>The Global Catalogue of Microorganisms (GCM) 10K type strain sequencing project: providing services to taxonomists for standard genome sequencing and annotation.</title>
        <authorList>
            <consortium name="The Broad Institute Genomics Platform"/>
            <consortium name="The Broad Institute Genome Sequencing Center for Infectious Disease"/>
            <person name="Wu L."/>
            <person name="Ma J."/>
        </authorList>
    </citation>
    <scope>NUCLEOTIDE SEQUENCE [LARGE SCALE GENOMIC DNA]</scope>
    <source>
        <strain evidence="2">KCTC 42087</strain>
    </source>
</reference>
<evidence type="ECO:0000313" key="2">
    <source>
        <dbReference type="Proteomes" id="UP001596074"/>
    </source>
</evidence>
<evidence type="ECO:0000313" key="1">
    <source>
        <dbReference type="EMBL" id="MFC5748015.1"/>
    </source>
</evidence>
<sequence>MKEHVLDPARAAAALCGGRGGLTEAEWRRYVPEVPYRRTC</sequence>
<proteinExistence type="predicted"/>
<dbReference type="RefSeq" id="WP_378283649.1">
    <property type="nucleotide sequence ID" value="NZ_JBHSON010000027.1"/>
</dbReference>
<accession>A0ABW0ZXH8</accession>
<gene>
    <name evidence="1" type="ORF">ACFPZN_20490</name>
</gene>
<organism evidence="1 2">
    <name type="scientific">Actinomadura rugatobispora</name>
    <dbReference type="NCBI Taxonomy" id="1994"/>
    <lineage>
        <taxon>Bacteria</taxon>
        <taxon>Bacillati</taxon>
        <taxon>Actinomycetota</taxon>
        <taxon>Actinomycetes</taxon>
        <taxon>Streptosporangiales</taxon>
        <taxon>Thermomonosporaceae</taxon>
        <taxon>Actinomadura</taxon>
    </lineage>
</organism>
<comment type="caution">
    <text evidence="1">The sequence shown here is derived from an EMBL/GenBank/DDBJ whole genome shotgun (WGS) entry which is preliminary data.</text>
</comment>
<dbReference type="EMBL" id="JBHSON010000027">
    <property type="protein sequence ID" value="MFC5748015.1"/>
    <property type="molecule type" value="Genomic_DNA"/>
</dbReference>
<keyword evidence="2" id="KW-1185">Reference proteome</keyword>
<dbReference type="Proteomes" id="UP001596074">
    <property type="component" value="Unassembled WGS sequence"/>
</dbReference>